<proteinExistence type="predicted"/>
<feature type="region of interest" description="Disordered" evidence="1">
    <location>
        <begin position="1"/>
        <end position="46"/>
    </location>
</feature>
<keyword evidence="3" id="KW-1185">Reference proteome</keyword>
<dbReference type="AlphaFoldDB" id="A0A392UBC7"/>
<feature type="non-terminal residue" evidence="2">
    <location>
        <position position="46"/>
    </location>
</feature>
<dbReference type="Proteomes" id="UP000265520">
    <property type="component" value="Unassembled WGS sequence"/>
</dbReference>
<reference evidence="2 3" key="1">
    <citation type="journal article" date="2018" name="Front. Plant Sci.">
        <title>Red Clover (Trifolium pratense) and Zigzag Clover (T. medium) - A Picture of Genomic Similarities and Differences.</title>
        <authorList>
            <person name="Dluhosova J."/>
            <person name="Istvanek J."/>
            <person name="Nedelnik J."/>
            <person name="Repkova J."/>
        </authorList>
    </citation>
    <scope>NUCLEOTIDE SEQUENCE [LARGE SCALE GENOMIC DNA]</scope>
    <source>
        <strain evidence="3">cv. 10/8</strain>
        <tissue evidence="2">Leaf</tissue>
    </source>
</reference>
<name>A0A392UBC7_9FABA</name>
<accession>A0A392UBC7</accession>
<feature type="compositionally biased region" description="Acidic residues" evidence="1">
    <location>
        <begin position="18"/>
        <end position="31"/>
    </location>
</feature>
<comment type="caution">
    <text evidence="2">The sequence shown here is derived from an EMBL/GenBank/DDBJ whole genome shotgun (WGS) entry which is preliminary data.</text>
</comment>
<evidence type="ECO:0000313" key="3">
    <source>
        <dbReference type="Proteomes" id="UP000265520"/>
    </source>
</evidence>
<protein>
    <submittedName>
        <fullName evidence="2">Uncharacterized protein</fullName>
    </submittedName>
</protein>
<evidence type="ECO:0000256" key="1">
    <source>
        <dbReference type="SAM" id="MobiDB-lite"/>
    </source>
</evidence>
<dbReference type="EMBL" id="LXQA010747837">
    <property type="protein sequence ID" value="MCI69035.1"/>
    <property type="molecule type" value="Genomic_DNA"/>
</dbReference>
<organism evidence="2 3">
    <name type="scientific">Trifolium medium</name>
    <dbReference type="NCBI Taxonomy" id="97028"/>
    <lineage>
        <taxon>Eukaryota</taxon>
        <taxon>Viridiplantae</taxon>
        <taxon>Streptophyta</taxon>
        <taxon>Embryophyta</taxon>
        <taxon>Tracheophyta</taxon>
        <taxon>Spermatophyta</taxon>
        <taxon>Magnoliopsida</taxon>
        <taxon>eudicotyledons</taxon>
        <taxon>Gunneridae</taxon>
        <taxon>Pentapetalae</taxon>
        <taxon>rosids</taxon>
        <taxon>fabids</taxon>
        <taxon>Fabales</taxon>
        <taxon>Fabaceae</taxon>
        <taxon>Papilionoideae</taxon>
        <taxon>50 kb inversion clade</taxon>
        <taxon>NPAAA clade</taxon>
        <taxon>Hologalegina</taxon>
        <taxon>IRL clade</taxon>
        <taxon>Trifolieae</taxon>
        <taxon>Trifolium</taxon>
    </lineage>
</organism>
<evidence type="ECO:0000313" key="2">
    <source>
        <dbReference type="EMBL" id="MCI69035.1"/>
    </source>
</evidence>
<feature type="compositionally biased region" description="Polar residues" evidence="1">
    <location>
        <begin position="1"/>
        <end position="16"/>
    </location>
</feature>
<sequence>MEVSVPTNSERSNTEASPEPEIDTDSEEDIPPENTFKYRSSHPEEL</sequence>